<gene>
    <name evidence="9 10" type="primary">LOC115466626</name>
</gene>
<dbReference type="InterPro" id="IPR000301">
    <property type="entry name" value="Tetraspanin_animals"/>
</dbReference>
<dbReference type="PRINTS" id="PR00259">
    <property type="entry name" value="TMFOUR"/>
</dbReference>
<dbReference type="RefSeq" id="XP_030053853.1">
    <property type="nucleotide sequence ID" value="XM_030197993.1"/>
</dbReference>
<feature type="transmembrane region" description="Helical" evidence="7">
    <location>
        <begin position="203"/>
        <end position="228"/>
    </location>
</feature>
<evidence type="ECO:0000256" key="4">
    <source>
        <dbReference type="ARBA" id="ARBA00022989"/>
    </source>
</evidence>
<name>A0A6P7XMS0_9AMPH</name>
<dbReference type="RefSeq" id="XP_030053854.1">
    <property type="nucleotide sequence ID" value="XM_030197994.1"/>
</dbReference>
<keyword evidence="5 7" id="KW-0472">Membrane</keyword>
<keyword evidence="8" id="KW-1185">Reference proteome</keyword>
<comment type="subcellular location">
    <subcellularLocation>
        <location evidence="1 7">Membrane</location>
        <topology evidence="1 7">Multi-pass membrane protein</topology>
    </subcellularLocation>
</comment>
<dbReference type="CDD" id="cd03165">
    <property type="entry name" value="NET-5_like_LEL"/>
    <property type="match status" value="1"/>
</dbReference>
<dbReference type="Pfam" id="PF00335">
    <property type="entry name" value="Tetraspanin"/>
    <property type="match status" value="1"/>
</dbReference>
<feature type="transmembrane region" description="Helical" evidence="7">
    <location>
        <begin position="58"/>
        <end position="78"/>
    </location>
</feature>
<dbReference type="PANTHER" id="PTHR19282">
    <property type="entry name" value="TETRASPANIN"/>
    <property type="match status" value="1"/>
</dbReference>
<dbReference type="GO" id="GO:0005886">
    <property type="term" value="C:plasma membrane"/>
    <property type="evidence" value="ECO:0007669"/>
    <property type="project" value="TreeGrafter"/>
</dbReference>
<protein>
    <recommendedName>
        <fullName evidence="7">Tetraspanin</fullName>
    </recommendedName>
</protein>
<evidence type="ECO:0000256" key="5">
    <source>
        <dbReference type="ARBA" id="ARBA00023136"/>
    </source>
</evidence>
<dbReference type="KEGG" id="muo:115466626"/>
<evidence type="ECO:0000256" key="7">
    <source>
        <dbReference type="RuleBase" id="RU361218"/>
    </source>
</evidence>
<dbReference type="Proteomes" id="UP000515156">
    <property type="component" value="Chromosome 3"/>
</dbReference>
<dbReference type="PROSITE" id="PS51257">
    <property type="entry name" value="PROKAR_LIPOPROTEIN"/>
    <property type="match status" value="1"/>
</dbReference>
<dbReference type="PROSITE" id="PS00421">
    <property type="entry name" value="TM4_1"/>
    <property type="match status" value="1"/>
</dbReference>
<dbReference type="Gene3D" id="1.10.1450.10">
    <property type="entry name" value="Tetraspanin"/>
    <property type="match status" value="1"/>
</dbReference>
<dbReference type="SUPFAM" id="SSF48652">
    <property type="entry name" value="Tetraspanin"/>
    <property type="match status" value="1"/>
</dbReference>
<dbReference type="OrthoDB" id="432835at2759"/>
<keyword evidence="3 7" id="KW-0812">Transmembrane</keyword>
<evidence type="ECO:0000313" key="9">
    <source>
        <dbReference type="RefSeq" id="XP_030053853.1"/>
    </source>
</evidence>
<feature type="transmembrane region" description="Helical" evidence="7">
    <location>
        <begin position="16"/>
        <end position="38"/>
    </location>
</feature>
<dbReference type="AlphaFoldDB" id="A0A6P7XMS0"/>
<evidence type="ECO:0000256" key="1">
    <source>
        <dbReference type="ARBA" id="ARBA00004141"/>
    </source>
</evidence>
<evidence type="ECO:0000313" key="8">
    <source>
        <dbReference type="Proteomes" id="UP000515156"/>
    </source>
</evidence>
<keyword evidence="4 7" id="KW-1133">Transmembrane helix</keyword>
<proteinExistence type="inferred from homology"/>
<comment type="similarity">
    <text evidence="2 7">Belongs to the tetraspanin (TM4SF) family.</text>
</comment>
<dbReference type="InterPro" id="IPR008952">
    <property type="entry name" value="Tetraspanin_EC2_sf"/>
</dbReference>
<dbReference type="PIRSF" id="PIRSF002419">
    <property type="entry name" value="Tetraspanin"/>
    <property type="match status" value="1"/>
</dbReference>
<dbReference type="InterPro" id="IPR018499">
    <property type="entry name" value="Tetraspanin/Peripherin"/>
</dbReference>
<sequence length="239" mass="27106">MGISRGCLLCIKIKMFIFNLIFWLGGCGILGVGIWLAVTQGKFATLSYSFPSLSAASLFMVIGSMIMVIGFIGCLGAVTENRCLLLTFFILLLLIFLLEIIGMLMVIIYRDELDSYAQEDLKKGLRLFGKEGNTELTNAWNIVQTMFRCCGVKNYTDWFQLKNETEVPDSCCQEYSPTCQTDPSTWWRDPCYKKVKYRLAQNISALGAFAICIVVIQVLGLIFSMFMYCQVLRAEKYYD</sequence>
<evidence type="ECO:0000313" key="10">
    <source>
        <dbReference type="RefSeq" id="XP_030053854.1"/>
    </source>
</evidence>
<feature type="transmembrane region" description="Helical" evidence="7">
    <location>
        <begin position="85"/>
        <end position="109"/>
    </location>
</feature>
<evidence type="ECO:0000256" key="6">
    <source>
        <dbReference type="PIRSR" id="PIRSR002419-1"/>
    </source>
</evidence>
<organism evidence="8 9">
    <name type="scientific">Microcaecilia unicolor</name>
    <dbReference type="NCBI Taxonomy" id="1415580"/>
    <lineage>
        <taxon>Eukaryota</taxon>
        <taxon>Metazoa</taxon>
        <taxon>Chordata</taxon>
        <taxon>Craniata</taxon>
        <taxon>Vertebrata</taxon>
        <taxon>Euteleostomi</taxon>
        <taxon>Amphibia</taxon>
        <taxon>Gymnophiona</taxon>
        <taxon>Siphonopidae</taxon>
        <taxon>Microcaecilia</taxon>
    </lineage>
</organism>
<accession>A0A6P7XMS0</accession>
<evidence type="ECO:0000256" key="2">
    <source>
        <dbReference type="ARBA" id="ARBA00006840"/>
    </source>
</evidence>
<reference evidence="9 10" key="1">
    <citation type="submission" date="2025-04" db="UniProtKB">
        <authorList>
            <consortium name="RefSeq"/>
        </authorList>
    </citation>
    <scope>IDENTIFICATION</scope>
</reference>
<evidence type="ECO:0000256" key="3">
    <source>
        <dbReference type="ARBA" id="ARBA00022692"/>
    </source>
</evidence>
<dbReference type="GeneID" id="115466626"/>
<dbReference type="PANTHER" id="PTHR19282:SF377">
    <property type="entry name" value="TETRASPANIN"/>
    <property type="match status" value="1"/>
</dbReference>
<feature type="disulfide bond" evidence="6">
    <location>
        <begin position="150"/>
        <end position="172"/>
    </location>
</feature>
<keyword evidence="6" id="KW-1015">Disulfide bond</keyword>
<dbReference type="InterPro" id="IPR018503">
    <property type="entry name" value="Tetraspanin_CS"/>
</dbReference>